<dbReference type="PANTHER" id="PTHR43226:SF1">
    <property type="entry name" value="XAA-PRO DIPEPTIDASE"/>
    <property type="match status" value="1"/>
</dbReference>
<evidence type="ECO:0000256" key="3">
    <source>
        <dbReference type="ARBA" id="ARBA00022723"/>
    </source>
</evidence>
<dbReference type="EMBL" id="JADGIZ020000078">
    <property type="protein sequence ID" value="KAL2912054.1"/>
    <property type="molecule type" value="Genomic_DNA"/>
</dbReference>
<comment type="caution">
    <text evidence="8">The sequence shown here is derived from an EMBL/GenBank/DDBJ whole genome shotgun (WGS) entry which is preliminary data.</text>
</comment>
<evidence type="ECO:0000256" key="4">
    <source>
        <dbReference type="ARBA" id="ARBA00022801"/>
    </source>
</evidence>
<dbReference type="InterPro" id="IPR001131">
    <property type="entry name" value="Peptidase_M24B_aminopep-P_CS"/>
</dbReference>
<reference evidence="8 9" key="1">
    <citation type="submission" date="2023-09" db="EMBL/GenBank/DDBJ databases">
        <title>Pangenome analysis of Batrachochytrium dendrobatidis and related Chytrids.</title>
        <authorList>
            <person name="Yacoub M.N."/>
            <person name="Stajich J.E."/>
            <person name="James T.Y."/>
        </authorList>
    </citation>
    <scope>NUCLEOTIDE SEQUENCE [LARGE SCALE GENOMIC DNA]</scope>
    <source>
        <strain evidence="8 9">JEL0888</strain>
    </source>
</reference>
<accession>A0ABR4MXQ9</accession>
<proteinExistence type="inferred from homology"/>
<dbReference type="InterPro" id="IPR029149">
    <property type="entry name" value="Creatin/AminoP/Spt16_N"/>
</dbReference>
<organism evidence="8 9">
    <name type="scientific">Polyrhizophydium stewartii</name>
    <dbReference type="NCBI Taxonomy" id="2732419"/>
    <lineage>
        <taxon>Eukaryota</taxon>
        <taxon>Fungi</taxon>
        <taxon>Fungi incertae sedis</taxon>
        <taxon>Chytridiomycota</taxon>
        <taxon>Chytridiomycota incertae sedis</taxon>
        <taxon>Chytridiomycetes</taxon>
        <taxon>Rhizophydiales</taxon>
        <taxon>Rhizophydiales incertae sedis</taxon>
        <taxon>Polyrhizophydium</taxon>
    </lineage>
</organism>
<dbReference type="PROSITE" id="PS00491">
    <property type="entry name" value="PROLINE_PEPTIDASE"/>
    <property type="match status" value="1"/>
</dbReference>
<dbReference type="Gene3D" id="3.90.230.10">
    <property type="entry name" value="Creatinase/methionine aminopeptidase superfamily"/>
    <property type="match status" value="1"/>
</dbReference>
<dbReference type="Gene3D" id="3.40.350.10">
    <property type="entry name" value="Creatinase/prolidase N-terminal domain"/>
    <property type="match status" value="1"/>
</dbReference>
<evidence type="ECO:0000256" key="2">
    <source>
        <dbReference type="ARBA" id="ARBA00008766"/>
    </source>
</evidence>
<keyword evidence="9" id="KW-1185">Reference proteome</keyword>
<sequence>MNSLAKLAAVNRSKVLANLAGATGTLYLRGGALTERKWTDTEERFRQESFFYYMTGVKEPEFHFTLDLSSKRTCLYIPRYSDDHALWMGPPPTAPQVQAKYAVDSVLTTDKLPEVLAGAGLIHVMEAAELPANVASAAAARGTVVTDEFLRTAITEARVIKSEGELELMRKAARISGEAHIALMKAVRPGQGSEREMQALFEYTCFRLGAPIQAYNPIIADGRSGSVLHYGKNDDKLSSDPHQMLLVDAACEYELYAADITRTFPLGGKFAGDFKTTYEIVLEAQEVVLSQLKAGVEWEDMHRLAARKILRGLMRAGLVVGTEEELAKHHIGELFFPHGLGHLIGIDVHDAGGYPAGVQRIQEPGIRYLRMRRTLQPGMVVTVEPGVYFVDAILDPAIADPAVNKFLNVELVQRFRKHVGGVRIEDDVVILENGIENLTGWVPKSVADIEAVMAASSA</sequence>
<dbReference type="Pfam" id="PF05195">
    <property type="entry name" value="AMP_N"/>
    <property type="match status" value="1"/>
</dbReference>
<dbReference type="InterPro" id="IPR007865">
    <property type="entry name" value="Aminopep_P_N"/>
</dbReference>
<keyword evidence="3 6" id="KW-0479">Metal-binding</keyword>
<keyword evidence="4" id="KW-0378">Hydrolase</keyword>
<evidence type="ECO:0000256" key="1">
    <source>
        <dbReference type="ARBA" id="ARBA00001936"/>
    </source>
</evidence>
<dbReference type="InterPro" id="IPR036005">
    <property type="entry name" value="Creatinase/aminopeptidase-like"/>
</dbReference>
<protein>
    <recommendedName>
        <fullName evidence="7">Aminopeptidase P N-terminal domain-containing protein</fullName>
    </recommendedName>
</protein>
<comment type="cofactor">
    <cofactor evidence="1">
        <name>Mn(2+)</name>
        <dbReference type="ChEBI" id="CHEBI:29035"/>
    </cofactor>
</comment>
<evidence type="ECO:0000256" key="6">
    <source>
        <dbReference type="RuleBase" id="RU000590"/>
    </source>
</evidence>
<dbReference type="SMART" id="SM01011">
    <property type="entry name" value="AMP_N"/>
    <property type="match status" value="1"/>
</dbReference>
<evidence type="ECO:0000256" key="5">
    <source>
        <dbReference type="ARBA" id="ARBA00023211"/>
    </source>
</evidence>
<dbReference type="SUPFAM" id="SSF53092">
    <property type="entry name" value="Creatinase/prolidase N-terminal domain"/>
    <property type="match status" value="1"/>
</dbReference>
<comment type="similarity">
    <text evidence="2 6">Belongs to the peptidase M24B family.</text>
</comment>
<dbReference type="CDD" id="cd01087">
    <property type="entry name" value="Prolidase"/>
    <property type="match status" value="1"/>
</dbReference>
<evidence type="ECO:0000313" key="8">
    <source>
        <dbReference type="EMBL" id="KAL2912054.1"/>
    </source>
</evidence>
<dbReference type="Pfam" id="PF00557">
    <property type="entry name" value="Peptidase_M24"/>
    <property type="match status" value="1"/>
</dbReference>
<dbReference type="InterPro" id="IPR000994">
    <property type="entry name" value="Pept_M24"/>
</dbReference>
<dbReference type="Proteomes" id="UP001527925">
    <property type="component" value="Unassembled WGS sequence"/>
</dbReference>
<evidence type="ECO:0000259" key="7">
    <source>
        <dbReference type="SMART" id="SM01011"/>
    </source>
</evidence>
<dbReference type="PANTHER" id="PTHR43226">
    <property type="entry name" value="XAA-PRO AMINOPEPTIDASE 3"/>
    <property type="match status" value="1"/>
</dbReference>
<dbReference type="SUPFAM" id="SSF55920">
    <property type="entry name" value="Creatinase/aminopeptidase"/>
    <property type="match status" value="1"/>
</dbReference>
<name>A0ABR4MXQ9_9FUNG</name>
<feature type="domain" description="Aminopeptidase P N-terminal" evidence="7">
    <location>
        <begin position="3"/>
        <end position="131"/>
    </location>
</feature>
<dbReference type="InterPro" id="IPR052433">
    <property type="entry name" value="X-Pro_dipept-like"/>
</dbReference>
<evidence type="ECO:0000313" key="9">
    <source>
        <dbReference type="Proteomes" id="UP001527925"/>
    </source>
</evidence>
<keyword evidence="5" id="KW-0464">Manganese</keyword>
<gene>
    <name evidence="8" type="ORF">HK105_208483</name>
</gene>